<dbReference type="InterPro" id="IPR033932">
    <property type="entry name" value="YtcJ-like"/>
</dbReference>
<gene>
    <name evidence="2" type="ORF">OQ279_10710</name>
</gene>
<evidence type="ECO:0000313" key="2">
    <source>
        <dbReference type="EMBL" id="MCX2838624.1"/>
    </source>
</evidence>
<dbReference type="CDD" id="cd01300">
    <property type="entry name" value="YtcJ_like"/>
    <property type="match status" value="1"/>
</dbReference>
<evidence type="ECO:0000259" key="1">
    <source>
        <dbReference type="Pfam" id="PF07969"/>
    </source>
</evidence>
<dbReference type="PROSITE" id="PS51257">
    <property type="entry name" value="PROKAR_LIPOPROTEIN"/>
    <property type="match status" value="1"/>
</dbReference>
<accession>A0A9X3I1I3</accession>
<dbReference type="AlphaFoldDB" id="A0A9X3I1I3"/>
<dbReference type="PANTHER" id="PTHR22642">
    <property type="entry name" value="IMIDAZOLONEPROPIONASE"/>
    <property type="match status" value="1"/>
</dbReference>
<feature type="domain" description="Amidohydrolase 3" evidence="1">
    <location>
        <begin position="72"/>
        <end position="543"/>
    </location>
</feature>
<dbReference type="SUPFAM" id="SSF51556">
    <property type="entry name" value="Metallo-dependent hydrolases"/>
    <property type="match status" value="1"/>
</dbReference>
<dbReference type="Pfam" id="PF07969">
    <property type="entry name" value="Amidohydro_3"/>
    <property type="match status" value="1"/>
</dbReference>
<organism evidence="2 3">
    <name type="scientific">Salinimicrobium profundisediminis</name>
    <dbReference type="NCBI Taxonomy" id="2994553"/>
    <lineage>
        <taxon>Bacteria</taxon>
        <taxon>Pseudomonadati</taxon>
        <taxon>Bacteroidota</taxon>
        <taxon>Flavobacteriia</taxon>
        <taxon>Flavobacteriales</taxon>
        <taxon>Flavobacteriaceae</taxon>
        <taxon>Salinimicrobium</taxon>
    </lineage>
</organism>
<dbReference type="GO" id="GO:0016810">
    <property type="term" value="F:hydrolase activity, acting on carbon-nitrogen (but not peptide) bonds"/>
    <property type="evidence" value="ECO:0007669"/>
    <property type="project" value="InterPro"/>
</dbReference>
<name>A0A9X3I1I3_9FLAO</name>
<protein>
    <submittedName>
        <fullName evidence="2">Amidohydrolase</fullName>
    </submittedName>
</protein>
<dbReference type="RefSeq" id="WP_266069899.1">
    <property type="nucleotide sequence ID" value="NZ_JAPJDA010000016.1"/>
</dbReference>
<dbReference type="InterPro" id="IPR013108">
    <property type="entry name" value="Amidohydro_3"/>
</dbReference>
<dbReference type="Proteomes" id="UP001148482">
    <property type="component" value="Unassembled WGS sequence"/>
</dbReference>
<evidence type="ECO:0000313" key="3">
    <source>
        <dbReference type="Proteomes" id="UP001148482"/>
    </source>
</evidence>
<dbReference type="InterPro" id="IPR011059">
    <property type="entry name" value="Metal-dep_hydrolase_composite"/>
</dbReference>
<dbReference type="EMBL" id="JAPJDA010000016">
    <property type="protein sequence ID" value="MCX2838624.1"/>
    <property type="molecule type" value="Genomic_DNA"/>
</dbReference>
<dbReference type="Gene3D" id="3.20.20.140">
    <property type="entry name" value="Metal-dependent hydrolases"/>
    <property type="match status" value="1"/>
</dbReference>
<dbReference type="Gene3D" id="3.10.310.70">
    <property type="match status" value="1"/>
</dbReference>
<dbReference type="SUPFAM" id="SSF51338">
    <property type="entry name" value="Composite domain of metallo-dependent hydrolases"/>
    <property type="match status" value="1"/>
</dbReference>
<dbReference type="Gene3D" id="2.30.40.10">
    <property type="entry name" value="Urease, subunit C, domain 1"/>
    <property type="match status" value="1"/>
</dbReference>
<sequence>MIKKALFLILFFGMFFGCNDNGKQEADLLVINANIYTVDDQFSTAEAFVVKDGKFLAVGTSAEMQEKYDAPEVLDAQGKTILPGLIDAHAHFYGLGSSMQAVDLTGTTSFKEVVARITAFQEEKKSDFIVGLGWDQNDWEIKEFPVKDTLDVLFPDTPVAITRIDGHALLANQAALNAANITANTPAEGGEIEKKNGKLTGILIDNPMALVENAVPEASVKDQTAALLDAQKEVFQYGLTTVNDAGLDRATMELIDSLQQAGELEVRIYAMISNTKENLDYFLDREPLKTPRLNVRSVKFYADGALGSRGAALKEPYSDKHNHYGALLSSVADFKKTAGRIANSPYQMNTHAIGDSANVVVLKTYDSLLSDAGDRRWKVEHSQIIAPEDFKYFSKNIIPSVQPTHATSDMYWAGERLGEEREKGAYAYKKLLEEAGIIALGTDFPVEQVSPFLTFYAAVARKDTKNYPEGGYMPEQALSREEALRGMTIWAAYSNFEEDEKGSIEPGKYADFVILDRDILKVSEEQIPDMKASATYLDGKKVYGN</sequence>
<dbReference type="InterPro" id="IPR032466">
    <property type="entry name" value="Metal_Hydrolase"/>
</dbReference>
<comment type="caution">
    <text evidence="2">The sequence shown here is derived from an EMBL/GenBank/DDBJ whole genome shotgun (WGS) entry which is preliminary data.</text>
</comment>
<reference evidence="2" key="1">
    <citation type="submission" date="2022-11" db="EMBL/GenBank/DDBJ databases">
        <title>Salinimicrobium profundisediminis sp. nov., isolated from deep-sea sediment of the Mariana Trench.</title>
        <authorList>
            <person name="Fu H."/>
        </authorList>
    </citation>
    <scope>NUCLEOTIDE SEQUENCE</scope>
    <source>
        <strain evidence="2">MT39</strain>
    </source>
</reference>
<dbReference type="PANTHER" id="PTHR22642:SF2">
    <property type="entry name" value="PROTEIN LONG AFTER FAR-RED 3"/>
    <property type="match status" value="1"/>
</dbReference>
<proteinExistence type="predicted"/>
<keyword evidence="3" id="KW-1185">Reference proteome</keyword>